<gene>
    <name evidence="11" type="primary">CM0216.460.nc</name>
</gene>
<evidence type="ECO:0000256" key="1">
    <source>
        <dbReference type="ARBA" id="ARBA00004123"/>
    </source>
</evidence>
<dbReference type="GO" id="GO:0003700">
    <property type="term" value="F:DNA-binding transcription factor activity"/>
    <property type="evidence" value="ECO:0007669"/>
    <property type="project" value="InterPro"/>
</dbReference>
<reference evidence="11" key="3">
    <citation type="journal article" date="2008" name="DNA Res.">
        <title>Genome structure of the legume, Lotus japonicus.</title>
        <authorList>
            <person name="Sato S."/>
            <person name="Nakamura Y."/>
            <person name="Kaneko T."/>
            <person name="Asamizu E."/>
            <person name="Kato T."/>
            <person name="Nakao M."/>
            <person name="Sasamoto S."/>
            <person name="Watanabe A."/>
            <person name="Ono A."/>
            <person name="Kawashima K."/>
            <person name="Fujishiro T."/>
            <person name="Katoh M."/>
            <person name="Kohara M."/>
            <person name="Kishida Y."/>
            <person name="Minami C."/>
            <person name="Nakayama S."/>
            <person name="Nakazaki N."/>
            <person name="Shimizu Y."/>
            <person name="Shinpo S."/>
            <person name="Takahashi C."/>
            <person name="Wada T."/>
            <person name="Yamada M."/>
            <person name="Ohmido N."/>
            <person name="Hayashi M."/>
            <person name="Fukui K."/>
            <person name="Baba T."/>
            <person name="Nakamichi T."/>
            <person name="Mori H."/>
            <person name="Tabata S."/>
        </authorList>
    </citation>
    <scope>NUCLEOTIDE SEQUENCE</scope>
</reference>
<evidence type="ECO:0000256" key="7">
    <source>
        <dbReference type="ARBA" id="ARBA00023125"/>
    </source>
</evidence>
<protein>
    <submittedName>
        <fullName evidence="11">CM0216.460.nc protein</fullName>
    </submittedName>
</protein>
<dbReference type="InterPro" id="IPR006511">
    <property type="entry name" value="SHI_C"/>
</dbReference>
<organism evidence="12">
    <name type="scientific">Lotus japonicus</name>
    <name type="common">Lotus corniculatus var. japonicus</name>
    <dbReference type="NCBI Taxonomy" id="34305"/>
    <lineage>
        <taxon>Eukaryota</taxon>
        <taxon>Viridiplantae</taxon>
        <taxon>Streptophyta</taxon>
        <taxon>Embryophyta</taxon>
        <taxon>Tracheophyta</taxon>
        <taxon>Spermatophyta</taxon>
        <taxon>Magnoliopsida</taxon>
        <taxon>eudicotyledons</taxon>
        <taxon>Gunneridae</taxon>
        <taxon>Pentapetalae</taxon>
        <taxon>rosids</taxon>
        <taxon>fabids</taxon>
        <taxon>Fabales</taxon>
        <taxon>Fabaceae</taxon>
        <taxon>Papilionoideae</taxon>
        <taxon>50 kb inversion clade</taxon>
        <taxon>NPAAA clade</taxon>
        <taxon>Hologalegina</taxon>
        <taxon>robinioid clade</taxon>
        <taxon>Loteae</taxon>
        <taxon>Lotus</taxon>
    </lineage>
</organism>
<evidence type="ECO:0000256" key="4">
    <source>
        <dbReference type="ARBA" id="ARBA00022723"/>
    </source>
</evidence>
<dbReference type="GO" id="GO:0005634">
    <property type="term" value="C:nucleus"/>
    <property type="evidence" value="ECO:0007669"/>
    <property type="project" value="UniProtKB-SubCell"/>
</dbReference>
<evidence type="ECO:0000313" key="11">
    <source>
        <dbReference type="EMBL" id="BAF98582.1"/>
    </source>
</evidence>
<evidence type="ECO:0000256" key="10">
    <source>
        <dbReference type="ARBA" id="ARBA00023294"/>
    </source>
</evidence>
<evidence type="ECO:0000256" key="5">
    <source>
        <dbReference type="ARBA" id="ARBA00022833"/>
    </source>
</evidence>
<evidence type="ECO:0000313" key="12">
    <source>
        <dbReference type="EMBL" id="CAE45586.1"/>
    </source>
</evidence>
<dbReference type="GO" id="GO:0009851">
    <property type="term" value="P:auxin biosynthetic process"/>
    <property type="evidence" value="ECO:0007669"/>
    <property type="project" value="UniProtKB-KW"/>
</dbReference>
<keyword evidence="5" id="KW-0862">Zinc</keyword>
<proteinExistence type="inferred from homology"/>
<evidence type="ECO:0000256" key="9">
    <source>
        <dbReference type="ARBA" id="ARBA00023242"/>
    </source>
</evidence>
<dbReference type="NCBIfam" id="TIGR01623">
    <property type="entry name" value="put_zinc_LRP1"/>
    <property type="match status" value="1"/>
</dbReference>
<dbReference type="PANTHER" id="PTHR31604:SF16">
    <property type="entry name" value="PROTEIN SHI RELATED SEQUENCE 3"/>
    <property type="match status" value="1"/>
</dbReference>
<keyword evidence="9" id="KW-0539">Nucleus</keyword>
<comment type="similarity">
    <text evidence="2">Belongs to the SHI protein family.</text>
</comment>
<keyword evidence="4" id="KW-0479">Metal-binding</keyword>
<evidence type="ECO:0000256" key="3">
    <source>
        <dbReference type="ARBA" id="ARBA00022473"/>
    </source>
</evidence>
<dbReference type="NCBIfam" id="TIGR01624">
    <property type="entry name" value="LRP1_Cterm"/>
    <property type="match status" value="1"/>
</dbReference>
<dbReference type="GO" id="GO:0045893">
    <property type="term" value="P:positive regulation of DNA-templated transcription"/>
    <property type="evidence" value="ECO:0007669"/>
    <property type="project" value="TreeGrafter"/>
</dbReference>
<keyword evidence="7" id="KW-0238">DNA-binding</keyword>
<dbReference type="Pfam" id="PF05142">
    <property type="entry name" value="DUF702"/>
    <property type="match status" value="1"/>
</dbReference>
<evidence type="ECO:0000256" key="8">
    <source>
        <dbReference type="ARBA" id="ARBA00023159"/>
    </source>
</evidence>
<dbReference type="InterPro" id="IPR007818">
    <property type="entry name" value="SHI"/>
</dbReference>
<keyword evidence="3" id="KW-0217">Developmental protein</keyword>
<evidence type="ECO:0000256" key="6">
    <source>
        <dbReference type="ARBA" id="ARBA00023070"/>
    </source>
</evidence>
<dbReference type="EMBL" id="AJ580823">
    <property type="protein sequence ID" value="CAE45586.1"/>
    <property type="molecule type" value="Genomic_DNA"/>
</dbReference>
<dbReference type="InterPro" id="IPR006510">
    <property type="entry name" value="Znf_LRP1"/>
</dbReference>
<dbReference type="EMBL" id="AP005666">
    <property type="protein sequence ID" value="BAF98582.1"/>
    <property type="molecule type" value="Genomic_DNA"/>
</dbReference>
<keyword evidence="6" id="KW-0073">Auxin biosynthesis</keyword>
<dbReference type="PANTHER" id="PTHR31604">
    <property type="entry name" value="PROTEIN LATERAL ROOT PRIMORDIUM 1"/>
    <property type="match status" value="1"/>
</dbReference>
<comment type="subcellular location">
    <subcellularLocation>
        <location evidence="1">Nucleus</location>
    </subcellularLocation>
</comment>
<sequence>MSMMLGQEVKGSRCQECGNQAKKGCAYSRCRTCCNNKGFQCQTHVRSTWIPVDRRRHRLMEHQPPPTTNNPHHLHEDIPQSHNQNPFTSLEELKFPEAMSSMAVFSSVRVRSMDDSVNEMAYQTSVNIGGHRFSGILYDQGPEQQSLNASPLDQHQNLNLTTIHSHDGATMAPPSSSATAAHELFFPQPRSLASFRPPIFGPPVVDPTFQSGPTLARDRAKISFIRVLQTSTLELNFVVEYRPPNF</sequence>
<dbReference type="GO" id="GO:0046872">
    <property type="term" value="F:metal ion binding"/>
    <property type="evidence" value="ECO:0007669"/>
    <property type="project" value="UniProtKB-KW"/>
</dbReference>
<keyword evidence="8" id="KW-0010">Activator</keyword>
<reference evidence="12" key="2">
    <citation type="submission" date="2003-08" db="EMBL/GenBank/DDBJ databases">
        <authorList>
            <person name="Krusell L."/>
        </authorList>
    </citation>
    <scope>NUCLEOTIDE SEQUENCE</scope>
</reference>
<dbReference type="GO" id="GO:0009734">
    <property type="term" value="P:auxin-activated signaling pathway"/>
    <property type="evidence" value="ECO:0007669"/>
    <property type="project" value="UniProtKB-KW"/>
</dbReference>
<keyword evidence="10" id="KW-0927">Auxin signaling pathway</keyword>
<name>Q70I38_LOTJA</name>
<evidence type="ECO:0000256" key="2">
    <source>
        <dbReference type="ARBA" id="ARBA00006911"/>
    </source>
</evidence>
<dbReference type="GO" id="GO:0003677">
    <property type="term" value="F:DNA binding"/>
    <property type="evidence" value="ECO:0007669"/>
    <property type="project" value="UniProtKB-KW"/>
</dbReference>
<accession>Q70I38</accession>
<reference evidence="12" key="1">
    <citation type="journal article" date="2002" name="Nature">
        <title>Shoot control of root development and nodulation is mediated by a receptor-like kinase.</title>
        <authorList>
            <person name="Krusell L."/>
            <person name="Madsen L.H."/>
            <person name="Sato S."/>
            <person name="Aubert G."/>
            <person name="Genua A."/>
            <person name="Szczyglowski K."/>
            <person name="Duc G."/>
            <person name="Kaneko T."/>
            <person name="Tabata S."/>
            <person name="de Bruijn F."/>
            <person name="Pajuelo E."/>
            <person name="Sandal N."/>
            <person name="Stougaard J."/>
        </authorList>
    </citation>
    <scope>NUCLEOTIDE SEQUENCE</scope>
</reference>
<dbReference type="AlphaFoldDB" id="Q70I38"/>